<dbReference type="GO" id="GO:0008157">
    <property type="term" value="F:protein phosphatase 1 binding"/>
    <property type="evidence" value="ECO:0007669"/>
    <property type="project" value="TreeGrafter"/>
</dbReference>
<feature type="compositionally biased region" description="Basic and acidic residues" evidence="3">
    <location>
        <begin position="185"/>
        <end position="196"/>
    </location>
</feature>
<proteinExistence type="inferred from homology"/>
<evidence type="ECO:0000313" key="4">
    <source>
        <dbReference type="EMBL" id="OCB91962.1"/>
    </source>
</evidence>
<feature type="region of interest" description="Disordered" evidence="3">
    <location>
        <begin position="1"/>
        <end position="206"/>
    </location>
</feature>
<keyword evidence="2" id="KW-0539">Nucleus</keyword>
<evidence type="ECO:0000313" key="5">
    <source>
        <dbReference type="Proteomes" id="UP000757232"/>
    </source>
</evidence>
<evidence type="ECO:0000256" key="2">
    <source>
        <dbReference type="RuleBase" id="RU367162"/>
    </source>
</evidence>
<comment type="similarity">
    <text evidence="1 2">Belongs to the YPI1 family.</text>
</comment>
<accession>A0A9Q5I5A5</accession>
<comment type="function">
    <text evidence="2">Regulator of type 1 phosphatases which maintains protein phosphatase activity under strict control.</text>
</comment>
<protein>
    <recommendedName>
        <fullName evidence="2">Type 1 phosphatases regulator</fullName>
    </recommendedName>
</protein>
<comment type="subcellular location">
    <subcellularLocation>
        <location evidence="2">Nucleus</location>
    </subcellularLocation>
</comment>
<dbReference type="InterPro" id="IPR011107">
    <property type="entry name" value="PPI_Ypi1"/>
</dbReference>
<feature type="compositionally biased region" description="Basic residues" evidence="3">
    <location>
        <begin position="111"/>
        <end position="124"/>
    </location>
</feature>
<feature type="compositionally biased region" description="Gly residues" evidence="3">
    <location>
        <begin position="137"/>
        <end position="155"/>
    </location>
</feature>
<evidence type="ECO:0000256" key="3">
    <source>
        <dbReference type="SAM" id="MobiDB-lite"/>
    </source>
</evidence>
<dbReference type="OrthoDB" id="307488at2759"/>
<name>A0A9Q5I5A5_SANBA</name>
<dbReference type="Proteomes" id="UP000757232">
    <property type="component" value="Unassembled WGS sequence"/>
</dbReference>
<dbReference type="PANTHER" id="PTHR20835:SF0">
    <property type="entry name" value="E3 UBIQUITIN-PROTEIN LIGASE PPP1R11"/>
    <property type="match status" value="1"/>
</dbReference>
<dbReference type="AlphaFoldDB" id="A0A9Q5I5A5"/>
<dbReference type="PANTHER" id="PTHR20835">
    <property type="entry name" value="E3 UBIQUITIN-PROTEIN LIGASE PPP1R11-RELATED"/>
    <property type="match status" value="1"/>
</dbReference>
<evidence type="ECO:0000256" key="1">
    <source>
        <dbReference type="ARBA" id="ARBA00005605"/>
    </source>
</evidence>
<dbReference type="GO" id="GO:0005634">
    <property type="term" value="C:nucleus"/>
    <property type="evidence" value="ECO:0007669"/>
    <property type="project" value="UniProtKB-SubCell"/>
</dbReference>
<dbReference type="GO" id="GO:0004865">
    <property type="term" value="F:protein serine/threonine phosphatase inhibitor activity"/>
    <property type="evidence" value="ECO:0007669"/>
    <property type="project" value="UniProtKB-UniRule"/>
</dbReference>
<organism evidence="4 5">
    <name type="scientific">Sanghuangporus baumii</name>
    <name type="common">Phellinus baumii</name>
    <dbReference type="NCBI Taxonomy" id="108892"/>
    <lineage>
        <taxon>Eukaryota</taxon>
        <taxon>Fungi</taxon>
        <taxon>Dikarya</taxon>
        <taxon>Basidiomycota</taxon>
        <taxon>Agaricomycotina</taxon>
        <taxon>Agaricomycetes</taxon>
        <taxon>Hymenochaetales</taxon>
        <taxon>Hymenochaetaceae</taxon>
        <taxon>Sanghuangporus</taxon>
    </lineage>
</organism>
<comment type="caution">
    <text evidence="4">The sequence shown here is derived from an EMBL/GenBank/DDBJ whole genome shotgun (WGS) entry which is preliminary data.</text>
</comment>
<sequence length="206" mass="22311">MSQVAGPATIAPSGGSRTIVLRDSQPREDEEETTVGVLQLRATSRTRTQGRPPRVTWTEDVVDNEHMGKKKTKICCIFHKQKRYDESSSSDSDSDSDSDSSDSGSDGGAKRGGRLRNGRRHSHPHPHDHNHNQNGVDGPGSGGGSQATRDGGGGTTTTVHELSDDEYEPNAYERQPGRKRKKKGGEKGKKAERDSDPDQGQPQSEP</sequence>
<dbReference type="EMBL" id="LNZH02000047">
    <property type="protein sequence ID" value="OCB91962.1"/>
    <property type="molecule type" value="Genomic_DNA"/>
</dbReference>
<keyword evidence="5" id="KW-1185">Reference proteome</keyword>
<reference evidence="4" key="1">
    <citation type="submission" date="2016-06" db="EMBL/GenBank/DDBJ databases">
        <title>Draft Genome sequence of the fungus Inonotus baumii.</title>
        <authorList>
            <person name="Zhu H."/>
            <person name="Lin W."/>
        </authorList>
    </citation>
    <scope>NUCLEOTIDE SEQUENCE</scope>
    <source>
        <strain evidence="4">821</strain>
    </source>
</reference>
<gene>
    <name evidence="4" type="ORF">A7U60_g731</name>
</gene>
<dbReference type="Pfam" id="PF07491">
    <property type="entry name" value="PPI_Ypi1"/>
    <property type="match status" value="1"/>
</dbReference>